<evidence type="ECO:0000256" key="4">
    <source>
        <dbReference type="ARBA" id="ARBA00022989"/>
    </source>
</evidence>
<dbReference type="EMBL" id="BAABIQ010000043">
    <property type="protein sequence ID" value="GAA4803102.1"/>
    <property type="molecule type" value="Genomic_DNA"/>
</dbReference>
<feature type="transmembrane region" description="Helical" evidence="7">
    <location>
        <begin position="280"/>
        <end position="306"/>
    </location>
</feature>
<protein>
    <submittedName>
        <fullName evidence="10">ABC transporter permease</fullName>
    </submittedName>
</protein>
<keyword evidence="5 7" id="KW-0472">Membrane</keyword>
<dbReference type="RefSeq" id="WP_345233795.1">
    <property type="nucleotide sequence ID" value="NZ_BAABIQ010000043.1"/>
</dbReference>
<evidence type="ECO:0000313" key="10">
    <source>
        <dbReference type="EMBL" id="GAA4803102.1"/>
    </source>
</evidence>
<evidence type="ECO:0000313" key="11">
    <source>
        <dbReference type="Proteomes" id="UP001501411"/>
    </source>
</evidence>
<feature type="transmembrane region" description="Helical" evidence="7">
    <location>
        <begin position="21"/>
        <end position="41"/>
    </location>
</feature>
<name>A0ABP9C2C5_9SPHI</name>
<dbReference type="InterPro" id="IPR050250">
    <property type="entry name" value="Macrolide_Exporter_MacB"/>
</dbReference>
<dbReference type="PANTHER" id="PTHR30572">
    <property type="entry name" value="MEMBRANE COMPONENT OF TRANSPORTER-RELATED"/>
    <property type="match status" value="1"/>
</dbReference>
<comment type="subcellular location">
    <subcellularLocation>
        <location evidence="1">Cell membrane</location>
        <topology evidence="1">Multi-pass membrane protein</topology>
    </subcellularLocation>
</comment>
<evidence type="ECO:0000256" key="1">
    <source>
        <dbReference type="ARBA" id="ARBA00004651"/>
    </source>
</evidence>
<sequence>MNTNNLKIAWRAAWKSKLFTLLNILGLAIGFAGFILAYAYINRENSYDAWNPKYDRIYLLGLETQEKMTDLTPTALAPAINASIPEVEAVGRIGRAPFEVPFIADSNVFFVKNWLGADRSIADIFAIKVDGLSIANAKEEKLGILSPEVGKKLFPKEEQQAFTEPKQLALVNETSGVYENISGISRTRPLSNLDFDYIGFVDDLGKANDGGMNVFQTYIVVKPGTDINRLCSKINALYQQHVSKEKETINSSRAVSSIYLDPLKNLHLRPKNGSDTGYKITLALGILSSIILLLACINFANLMLVQAQKRSKEIGIKKVFGVSRKRLTYQFLIEVLAQCLLSAFIACFLVIICWNTMTRFFNYDLSSFDFNQTVIFQLLAAVLSTTILSGLYPAIILSGYHPIAIIKGRLHTGRQSLSLRNALLAFQFILAFIFISTMLIINQQMQFIKESDRGFNADHVVHIKNMATFNKPSQFTAIRNQMKAIPGVQSVTVATNFPGSVPPNEEEFSFRNKSYALDHLGVDFEYFETLGMDLVEGRLFSEEFQADSTQAIVLNERAAKSLGAPHPLGETIRICDQNYQIVGIVKDSKMQGFEQLVKPTAYTLQTKCTYPNHPFKADILVKLNGNHIRSTLSTLEKQWPSINKLDGKFFTYDFLDQRYAALYAQQEQLQKAFVSFTALIILVALIGLFSMSAYAINLREKEVGIRKVLGASAHQILLLLNKPFLQLVFIAILIASPIAWWGANKWLATFAYRIEPSWWIFMAGAISTLVLAFITVSYQALKASIINPVETLRNE</sequence>
<dbReference type="Pfam" id="PF02687">
    <property type="entry name" value="FtsX"/>
    <property type="match status" value="2"/>
</dbReference>
<keyword evidence="11" id="KW-1185">Reference proteome</keyword>
<comment type="similarity">
    <text evidence="6">Belongs to the ABC-4 integral membrane protein family.</text>
</comment>
<evidence type="ECO:0000256" key="7">
    <source>
        <dbReference type="SAM" id="Phobius"/>
    </source>
</evidence>
<evidence type="ECO:0000259" key="8">
    <source>
        <dbReference type="Pfam" id="PF02687"/>
    </source>
</evidence>
<evidence type="ECO:0000256" key="3">
    <source>
        <dbReference type="ARBA" id="ARBA00022692"/>
    </source>
</evidence>
<evidence type="ECO:0000259" key="9">
    <source>
        <dbReference type="Pfam" id="PF12704"/>
    </source>
</evidence>
<feature type="transmembrane region" description="Helical" evidence="7">
    <location>
        <begin position="758"/>
        <end position="778"/>
    </location>
</feature>
<feature type="transmembrane region" description="Helical" evidence="7">
    <location>
        <begin position="327"/>
        <end position="354"/>
    </location>
</feature>
<feature type="transmembrane region" description="Helical" evidence="7">
    <location>
        <begin position="724"/>
        <end position="743"/>
    </location>
</feature>
<dbReference type="InterPro" id="IPR003838">
    <property type="entry name" value="ABC3_permease_C"/>
</dbReference>
<evidence type="ECO:0000256" key="2">
    <source>
        <dbReference type="ARBA" id="ARBA00022475"/>
    </source>
</evidence>
<dbReference type="PANTHER" id="PTHR30572:SF4">
    <property type="entry name" value="ABC TRANSPORTER PERMEASE YTRF"/>
    <property type="match status" value="1"/>
</dbReference>
<evidence type="ECO:0000256" key="6">
    <source>
        <dbReference type="ARBA" id="ARBA00038076"/>
    </source>
</evidence>
<evidence type="ECO:0000256" key="5">
    <source>
        <dbReference type="ARBA" id="ARBA00023136"/>
    </source>
</evidence>
<comment type="caution">
    <text evidence="10">The sequence shown here is derived from an EMBL/GenBank/DDBJ whole genome shotgun (WGS) entry which is preliminary data.</text>
</comment>
<dbReference type="Proteomes" id="UP001501411">
    <property type="component" value="Unassembled WGS sequence"/>
</dbReference>
<feature type="domain" description="MacB-like periplasmic core" evidence="9">
    <location>
        <begin position="430"/>
        <end position="592"/>
    </location>
</feature>
<keyword evidence="4 7" id="KW-1133">Transmembrane helix</keyword>
<accession>A0ABP9C2C5</accession>
<feature type="transmembrane region" description="Helical" evidence="7">
    <location>
        <begin position="374"/>
        <end position="400"/>
    </location>
</feature>
<feature type="domain" description="ABC3 transporter permease C-terminal" evidence="8">
    <location>
        <begin position="675"/>
        <end position="788"/>
    </location>
</feature>
<organism evidence="10 11">
    <name type="scientific">Olivibacter ginsenosidimutans</name>
    <dbReference type="NCBI Taxonomy" id="1176537"/>
    <lineage>
        <taxon>Bacteria</taxon>
        <taxon>Pseudomonadati</taxon>
        <taxon>Bacteroidota</taxon>
        <taxon>Sphingobacteriia</taxon>
        <taxon>Sphingobacteriales</taxon>
        <taxon>Sphingobacteriaceae</taxon>
        <taxon>Olivibacter</taxon>
    </lineage>
</organism>
<feature type="domain" description="ABC3 transporter permease C-terminal" evidence="8">
    <location>
        <begin position="286"/>
        <end position="400"/>
    </location>
</feature>
<keyword evidence="3 7" id="KW-0812">Transmembrane</keyword>
<reference evidence="11" key="1">
    <citation type="journal article" date="2019" name="Int. J. Syst. Evol. Microbiol.">
        <title>The Global Catalogue of Microorganisms (GCM) 10K type strain sequencing project: providing services to taxonomists for standard genome sequencing and annotation.</title>
        <authorList>
            <consortium name="The Broad Institute Genomics Platform"/>
            <consortium name="The Broad Institute Genome Sequencing Center for Infectious Disease"/>
            <person name="Wu L."/>
            <person name="Ma J."/>
        </authorList>
    </citation>
    <scope>NUCLEOTIDE SEQUENCE [LARGE SCALE GENOMIC DNA]</scope>
    <source>
        <strain evidence="11">JCM 18200</strain>
    </source>
</reference>
<proteinExistence type="inferred from homology"/>
<dbReference type="InterPro" id="IPR025857">
    <property type="entry name" value="MacB_PCD"/>
</dbReference>
<dbReference type="Pfam" id="PF12704">
    <property type="entry name" value="MacB_PCD"/>
    <property type="match status" value="1"/>
</dbReference>
<gene>
    <name evidence="10" type="ORF">GCM10023231_35090</name>
</gene>
<feature type="transmembrane region" description="Helical" evidence="7">
    <location>
        <begin position="672"/>
        <end position="696"/>
    </location>
</feature>
<keyword evidence="2" id="KW-1003">Cell membrane</keyword>
<feature type="transmembrane region" description="Helical" evidence="7">
    <location>
        <begin position="421"/>
        <end position="441"/>
    </location>
</feature>